<dbReference type="GO" id="GO:0003677">
    <property type="term" value="F:DNA binding"/>
    <property type="evidence" value="ECO:0007669"/>
    <property type="project" value="UniProtKB-KW"/>
</dbReference>
<dbReference type="RefSeq" id="WP_127187508.1">
    <property type="nucleotide sequence ID" value="NZ_RZNJ01000002.1"/>
</dbReference>
<dbReference type="PANTHER" id="PTHR30204:SF15">
    <property type="entry name" value="BLL5018 PROTEIN"/>
    <property type="match status" value="1"/>
</dbReference>
<dbReference type="EMBL" id="RZNJ01000002">
    <property type="protein sequence ID" value="RUT32551.1"/>
    <property type="molecule type" value="Genomic_DNA"/>
</dbReference>
<dbReference type="GO" id="GO:0003700">
    <property type="term" value="F:DNA-binding transcription factor activity"/>
    <property type="evidence" value="ECO:0007669"/>
    <property type="project" value="InterPro"/>
</dbReference>
<dbReference type="Pfam" id="PF13411">
    <property type="entry name" value="MerR_1"/>
    <property type="match status" value="1"/>
</dbReference>
<evidence type="ECO:0000313" key="4">
    <source>
        <dbReference type="EMBL" id="RUT32551.1"/>
    </source>
</evidence>
<reference evidence="4 5" key="1">
    <citation type="journal article" date="2016" name="Int. J. Syst. Evol. Microbiol.">
        <title>Arsenicitalea aurantiaca gen. nov., sp. nov., a new member of the family Hyphomicrobiaceae, isolated from high-arsenic sediment.</title>
        <authorList>
            <person name="Mu Y."/>
            <person name="Zhou L."/>
            <person name="Zeng X.C."/>
            <person name="Liu L."/>
            <person name="Pan Y."/>
            <person name="Chen X."/>
            <person name="Wang J."/>
            <person name="Li S."/>
            <person name="Li W.J."/>
            <person name="Wang Y."/>
        </authorList>
    </citation>
    <scope>NUCLEOTIDE SEQUENCE [LARGE SCALE GENOMIC DNA]</scope>
    <source>
        <strain evidence="4 5">42-50</strain>
    </source>
</reference>
<sequence>MEKSPDAFRTISEAAEELDLPQHVLRFWETRFAPIKPLKRGGGRRYYRPEDVLLLKGIRHLLYDKGFTIKGVQRILKDQGVRYVMAIGEGGSIEHIALPPGGAEPDPAPDTSVEAPLPDDAQPAPIVSAPRDIRPEAPAIPMPSAPVRAQARVLDEKDREKLASVLRELLDCKRLLERAREN</sequence>
<comment type="caution">
    <text evidence="4">The sequence shown here is derived from an EMBL/GenBank/DDBJ whole genome shotgun (WGS) entry which is preliminary data.</text>
</comment>
<dbReference type="SUPFAM" id="SSF46955">
    <property type="entry name" value="Putative DNA-binding domain"/>
    <property type="match status" value="1"/>
</dbReference>
<organism evidence="4 5">
    <name type="scientific">Arsenicitalea aurantiaca</name>
    <dbReference type="NCBI Taxonomy" id="1783274"/>
    <lineage>
        <taxon>Bacteria</taxon>
        <taxon>Pseudomonadati</taxon>
        <taxon>Pseudomonadota</taxon>
        <taxon>Alphaproteobacteria</taxon>
        <taxon>Hyphomicrobiales</taxon>
        <taxon>Devosiaceae</taxon>
        <taxon>Arsenicitalea</taxon>
    </lineage>
</organism>
<keyword evidence="5" id="KW-1185">Reference proteome</keyword>
<keyword evidence="1" id="KW-0238">DNA-binding</keyword>
<dbReference type="Proteomes" id="UP000281547">
    <property type="component" value="Unassembled WGS sequence"/>
</dbReference>
<protein>
    <submittedName>
        <fullName evidence="4">MerR family transcriptional regulator</fullName>
    </submittedName>
</protein>
<evidence type="ECO:0000256" key="2">
    <source>
        <dbReference type="SAM" id="MobiDB-lite"/>
    </source>
</evidence>
<gene>
    <name evidence="4" type="ORF">EMQ25_05185</name>
</gene>
<dbReference type="OrthoDB" id="9810140at2"/>
<dbReference type="InterPro" id="IPR009061">
    <property type="entry name" value="DNA-bd_dom_put_sf"/>
</dbReference>
<proteinExistence type="predicted"/>
<dbReference type="CDD" id="cd04765">
    <property type="entry name" value="HTH_MlrA-like_sg2"/>
    <property type="match status" value="1"/>
</dbReference>
<dbReference type="SMART" id="SM00422">
    <property type="entry name" value="HTH_MERR"/>
    <property type="match status" value="1"/>
</dbReference>
<dbReference type="PANTHER" id="PTHR30204">
    <property type="entry name" value="REDOX-CYCLING DRUG-SENSING TRANSCRIPTIONAL ACTIVATOR SOXR"/>
    <property type="match status" value="1"/>
</dbReference>
<feature type="domain" description="HTH merR-type" evidence="3">
    <location>
        <begin position="10"/>
        <end position="78"/>
    </location>
</feature>
<evidence type="ECO:0000256" key="1">
    <source>
        <dbReference type="ARBA" id="ARBA00023125"/>
    </source>
</evidence>
<dbReference type="AlphaFoldDB" id="A0A433XEM7"/>
<evidence type="ECO:0000313" key="5">
    <source>
        <dbReference type="Proteomes" id="UP000281547"/>
    </source>
</evidence>
<name>A0A433XEM7_9HYPH</name>
<evidence type="ECO:0000259" key="3">
    <source>
        <dbReference type="PROSITE" id="PS50937"/>
    </source>
</evidence>
<dbReference type="PROSITE" id="PS50937">
    <property type="entry name" value="HTH_MERR_2"/>
    <property type="match status" value="1"/>
</dbReference>
<feature type="region of interest" description="Disordered" evidence="2">
    <location>
        <begin position="99"/>
        <end position="128"/>
    </location>
</feature>
<dbReference type="Gene3D" id="1.10.1660.10">
    <property type="match status" value="1"/>
</dbReference>
<dbReference type="InterPro" id="IPR047057">
    <property type="entry name" value="MerR_fam"/>
</dbReference>
<accession>A0A433XEM7</accession>
<dbReference type="InterPro" id="IPR000551">
    <property type="entry name" value="MerR-type_HTH_dom"/>
</dbReference>